<feature type="compositionally biased region" description="Basic and acidic residues" evidence="1">
    <location>
        <begin position="347"/>
        <end position="364"/>
    </location>
</feature>
<feature type="compositionally biased region" description="Gly residues" evidence="1">
    <location>
        <begin position="150"/>
        <end position="161"/>
    </location>
</feature>
<feature type="compositionally biased region" description="Low complexity" evidence="1">
    <location>
        <begin position="233"/>
        <end position="245"/>
    </location>
</feature>
<dbReference type="EMBL" id="SHKL01000001">
    <property type="protein sequence ID" value="RZT88299.1"/>
    <property type="molecule type" value="Genomic_DNA"/>
</dbReference>
<feature type="compositionally biased region" description="Low complexity" evidence="1">
    <location>
        <begin position="260"/>
        <end position="325"/>
    </location>
</feature>
<feature type="compositionally biased region" description="Gly residues" evidence="1">
    <location>
        <begin position="214"/>
        <end position="223"/>
    </location>
</feature>
<protein>
    <submittedName>
        <fullName evidence="3">Uncharacterized protein</fullName>
    </submittedName>
</protein>
<reference evidence="3 4" key="1">
    <citation type="submission" date="2019-02" db="EMBL/GenBank/DDBJ databases">
        <title>Sequencing the genomes of 1000 actinobacteria strains.</title>
        <authorList>
            <person name="Klenk H.-P."/>
        </authorList>
    </citation>
    <scope>NUCLEOTIDE SEQUENCE [LARGE SCALE GENOMIC DNA]</scope>
    <source>
        <strain evidence="3 4">DSM 45779</strain>
    </source>
</reference>
<keyword evidence="4" id="KW-1185">Reference proteome</keyword>
<evidence type="ECO:0000313" key="4">
    <source>
        <dbReference type="Proteomes" id="UP000291591"/>
    </source>
</evidence>
<evidence type="ECO:0000256" key="1">
    <source>
        <dbReference type="SAM" id="MobiDB-lite"/>
    </source>
</evidence>
<comment type="caution">
    <text evidence="3">The sequence shown here is derived from an EMBL/GenBank/DDBJ whole genome shotgun (WGS) entry which is preliminary data.</text>
</comment>
<sequence>MSAVPPLAPGPARMVVLVGAVLALLTYLCGFFGAAILSFPITLIVAGGVLGLLSLLPGVGRVLPVAAAISVTGFLMSLLARTSASEIADPGAVGWVAIAFGLLSTAALVGGLLLDVGLVSMPAPKPKPDHHAGPQGGWGQPGYGPAPGQPGYGQPGYGQPGGYPQQPGYGEGHPGQAGAFGQAPGYAPQGYGPGYGGYAPQGYGYGVAPGQGVPGQGVPGQGSYGASPYGAVQPGQQPYPGSYPGATEQAGQQGHGALFAAPPGSGDASAHGGAPAAAPGQSAAPGQQVPGQQAYGQAAQGQPSAGQPGSAGSAGSWASGEATSAVPSAGQASSEQRPDTLVEGADDERTHSFRPDGDPKNSAG</sequence>
<dbReference type="AlphaFoldDB" id="A0A4Q7V6H0"/>
<keyword evidence="2" id="KW-0472">Membrane</keyword>
<feature type="transmembrane region" description="Helical" evidence="2">
    <location>
        <begin position="62"/>
        <end position="80"/>
    </location>
</feature>
<feature type="transmembrane region" description="Helical" evidence="2">
    <location>
        <begin position="36"/>
        <end position="56"/>
    </location>
</feature>
<feature type="transmembrane region" description="Helical" evidence="2">
    <location>
        <begin position="92"/>
        <end position="114"/>
    </location>
</feature>
<keyword evidence="2" id="KW-0812">Transmembrane</keyword>
<evidence type="ECO:0000313" key="3">
    <source>
        <dbReference type="EMBL" id="RZT88299.1"/>
    </source>
</evidence>
<dbReference type="InterPro" id="IPR035166">
    <property type="entry name" value="DUF5336"/>
</dbReference>
<accession>A0A4Q7V6H0</accession>
<name>A0A4Q7V6H0_PSEST</name>
<dbReference type="Pfam" id="PF17270">
    <property type="entry name" value="DUF5336"/>
    <property type="match status" value="1"/>
</dbReference>
<feature type="region of interest" description="Disordered" evidence="1">
    <location>
        <begin position="214"/>
        <end position="364"/>
    </location>
</feature>
<organism evidence="3 4">
    <name type="scientific">Pseudonocardia sediminis</name>
    <dbReference type="NCBI Taxonomy" id="1397368"/>
    <lineage>
        <taxon>Bacteria</taxon>
        <taxon>Bacillati</taxon>
        <taxon>Actinomycetota</taxon>
        <taxon>Actinomycetes</taxon>
        <taxon>Pseudonocardiales</taxon>
        <taxon>Pseudonocardiaceae</taxon>
        <taxon>Pseudonocardia</taxon>
    </lineage>
</organism>
<dbReference type="Proteomes" id="UP000291591">
    <property type="component" value="Unassembled WGS sequence"/>
</dbReference>
<keyword evidence="2" id="KW-1133">Transmembrane helix</keyword>
<evidence type="ECO:0000256" key="2">
    <source>
        <dbReference type="SAM" id="Phobius"/>
    </source>
</evidence>
<proteinExistence type="predicted"/>
<gene>
    <name evidence="3" type="ORF">EV383_5238</name>
</gene>
<feature type="region of interest" description="Disordered" evidence="1">
    <location>
        <begin position="125"/>
        <end position="184"/>
    </location>
</feature>
<feature type="transmembrane region" description="Helical" evidence="2">
    <location>
        <begin position="12"/>
        <end position="29"/>
    </location>
</feature>